<dbReference type="Gene3D" id="3.30.70.260">
    <property type="match status" value="1"/>
</dbReference>
<comment type="caution">
    <text evidence="3">The sequence shown here is derived from an EMBL/GenBank/DDBJ whole genome shotgun (WGS) entry which is preliminary data.</text>
</comment>
<evidence type="ECO:0000313" key="4">
    <source>
        <dbReference type="Proteomes" id="UP000273083"/>
    </source>
</evidence>
<evidence type="ECO:0000313" key="3">
    <source>
        <dbReference type="EMBL" id="ROR21909.1"/>
    </source>
</evidence>
<dbReference type="InterPro" id="IPR045865">
    <property type="entry name" value="ACT-like_dom_sf"/>
</dbReference>
<dbReference type="InterPro" id="IPR002912">
    <property type="entry name" value="ACT_dom"/>
</dbReference>
<evidence type="ECO:0000259" key="2">
    <source>
        <dbReference type="PROSITE" id="PS51671"/>
    </source>
</evidence>
<gene>
    <name evidence="3" type="ORF">EDD66_11919</name>
</gene>
<dbReference type="Proteomes" id="UP000273083">
    <property type="component" value="Unassembled WGS sequence"/>
</dbReference>
<dbReference type="HAMAP" id="MF_00707">
    <property type="entry name" value="UPF0735"/>
    <property type="match status" value="1"/>
</dbReference>
<keyword evidence="4" id="KW-1185">Reference proteome</keyword>
<dbReference type="PROSITE" id="PS51671">
    <property type="entry name" value="ACT"/>
    <property type="match status" value="1"/>
</dbReference>
<dbReference type="SUPFAM" id="SSF55021">
    <property type="entry name" value="ACT-like"/>
    <property type="match status" value="1"/>
</dbReference>
<feature type="domain" description="ACT" evidence="2">
    <location>
        <begin position="94"/>
        <end position="169"/>
    </location>
</feature>
<evidence type="ECO:0000256" key="1">
    <source>
        <dbReference type="HAMAP-Rule" id="MF_00707"/>
    </source>
</evidence>
<accession>A0A3N1X549</accession>
<proteinExistence type="inferred from homology"/>
<protein>
    <recommendedName>
        <fullName evidence="1">UPF0735 ACT domain-containing protein EDD66_11919</fullName>
    </recommendedName>
</protein>
<sequence length="170" mass="19319">MNYVNISLGKTNVFPIHTKKDGLMREQDKYYIVNKKAVPEVLLKVVEAKRLLDSEKVITVQEATDSVGISRSSFYKYKDYIFPFHDNTRGKTITFMMQMDDEPGLLSRVLNEVAKCQVNILTIHQSIPANGIASLSISVEILPTTQDLQEMIDGIEELDGIHYLKILARE</sequence>
<dbReference type="PIRSF" id="PIRSF025624">
    <property type="entry name" value="ACT_PheB"/>
    <property type="match status" value="1"/>
</dbReference>
<organism evidence="3 4">
    <name type="scientific">Mobilisporobacter senegalensis</name>
    <dbReference type="NCBI Taxonomy" id="1329262"/>
    <lineage>
        <taxon>Bacteria</taxon>
        <taxon>Bacillati</taxon>
        <taxon>Bacillota</taxon>
        <taxon>Clostridia</taxon>
        <taxon>Lachnospirales</taxon>
        <taxon>Lachnospiraceae</taxon>
        <taxon>Mobilisporobacter</taxon>
    </lineage>
</organism>
<dbReference type="NCBIfam" id="NF003361">
    <property type="entry name" value="PRK04435.1"/>
    <property type="match status" value="1"/>
</dbReference>
<reference evidence="3 4" key="1">
    <citation type="submission" date="2018-11" db="EMBL/GenBank/DDBJ databases">
        <title>Genomic Encyclopedia of Type Strains, Phase IV (KMG-IV): sequencing the most valuable type-strain genomes for metagenomic binning, comparative biology and taxonomic classification.</title>
        <authorList>
            <person name="Goeker M."/>
        </authorList>
    </citation>
    <scope>NUCLEOTIDE SEQUENCE [LARGE SCALE GENOMIC DNA]</scope>
    <source>
        <strain evidence="3 4">DSM 26537</strain>
    </source>
</reference>
<dbReference type="InterPro" id="IPR008310">
    <property type="entry name" value="UPF0735_ACT_dom-cont"/>
</dbReference>
<name>A0A3N1X549_9FIRM</name>
<dbReference type="Pfam" id="PF13291">
    <property type="entry name" value="ACT_4"/>
    <property type="match status" value="1"/>
</dbReference>
<comment type="similarity">
    <text evidence="1">Belongs to the UPF0735 family.</text>
</comment>
<dbReference type="AlphaFoldDB" id="A0A3N1X549"/>
<dbReference type="EMBL" id="RJVG01000019">
    <property type="protein sequence ID" value="ROR21909.1"/>
    <property type="molecule type" value="Genomic_DNA"/>
</dbReference>